<dbReference type="HOGENOM" id="CLU_001265_0_6_1"/>
<gene>
    <name evidence="9" type="ORF">PHLGIDRAFT_409557</name>
</gene>
<dbReference type="OrthoDB" id="2985014at2759"/>
<dbReference type="InterPro" id="IPR011701">
    <property type="entry name" value="MFS"/>
</dbReference>
<sequence>MTRPATMESEAVDAQTPLLKSSLTSSQSQASWETHGDEFGGTAARQELEKKLLWKVDKRMSILILIYILNFIDRNNAGAARLRGFEEDLGLKGQQFATVLSILYVGYISMQIPSNMFLNHIGKPSLYLPTCMAIWGMVSVMTGFANTFCDVLLTRIILGVVEASFFPGALFLISKWYKHSELGSRTALLYCGNIVSNAFGALIASAILDNMEGVLGRAAWRWLFYLEGSTTILVAICAMFILPDFPETTKSGWLTEQEVKLAVRRMEEDADTHHDHAGSKSLVQGFWMAILDPNVWILTIAMFFQTIANGFTAYFPTIVSTLGYSRTVTLLLCAPPYLFIAFEAFFVSRHSDKVGERFYHITIPFWMGTLGFAMAMSTMNTGVRYFSLFLLTQSYAGFSVFYGWLSNTFPSPPAKRAVALAFINSVSQVGNVVGSYAWQPTWAPTYRNSFLICIVASCCSIFSCYVLKIRLSSMNEKTQRAETERGDARPGFRYLV</sequence>
<reference evidence="9 10" key="1">
    <citation type="journal article" date="2014" name="PLoS Genet.">
        <title>Analysis of the Phlebiopsis gigantea genome, transcriptome and secretome provides insight into its pioneer colonization strategies of wood.</title>
        <authorList>
            <person name="Hori C."/>
            <person name="Ishida T."/>
            <person name="Igarashi K."/>
            <person name="Samejima M."/>
            <person name="Suzuki H."/>
            <person name="Master E."/>
            <person name="Ferreira P."/>
            <person name="Ruiz-Duenas F.J."/>
            <person name="Held B."/>
            <person name="Canessa P."/>
            <person name="Larrondo L.F."/>
            <person name="Schmoll M."/>
            <person name="Druzhinina I.S."/>
            <person name="Kubicek C.P."/>
            <person name="Gaskell J.A."/>
            <person name="Kersten P."/>
            <person name="St John F."/>
            <person name="Glasner J."/>
            <person name="Sabat G."/>
            <person name="Splinter BonDurant S."/>
            <person name="Syed K."/>
            <person name="Yadav J."/>
            <person name="Mgbeahuruike A.C."/>
            <person name="Kovalchuk A."/>
            <person name="Asiegbu F.O."/>
            <person name="Lackner G."/>
            <person name="Hoffmeister D."/>
            <person name="Rencoret J."/>
            <person name="Gutierrez A."/>
            <person name="Sun H."/>
            <person name="Lindquist E."/>
            <person name="Barry K."/>
            <person name="Riley R."/>
            <person name="Grigoriev I.V."/>
            <person name="Henrissat B."/>
            <person name="Kues U."/>
            <person name="Berka R.M."/>
            <person name="Martinez A.T."/>
            <person name="Covert S.F."/>
            <person name="Blanchette R.A."/>
            <person name="Cullen D."/>
        </authorList>
    </citation>
    <scope>NUCLEOTIDE SEQUENCE [LARGE SCALE GENOMIC DNA]</scope>
    <source>
        <strain evidence="9 10">11061_1 CR5-6</strain>
    </source>
</reference>
<dbReference type="PANTHER" id="PTHR43791">
    <property type="entry name" value="PERMEASE-RELATED"/>
    <property type="match status" value="1"/>
</dbReference>
<evidence type="ECO:0000259" key="8">
    <source>
        <dbReference type="PROSITE" id="PS50850"/>
    </source>
</evidence>
<dbReference type="GO" id="GO:0022857">
    <property type="term" value="F:transmembrane transporter activity"/>
    <property type="evidence" value="ECO:0007669"/>
    <property type="project" value="InterPro"/>
</dbReference>
<feature type="compositionally biased region" description="Low complexity" evidence="6">
    <location>
        <begin position="15"/>
        <end position="26"/>
    </location>
</feature>
<accession>A0A0C3RZB7</accession>
<feature type="transmembrane region" description="Helical" evidence="7">
    <location>
        <begin position="96"/>
        <end position="114"/>
    </location>
</feature>
<feature type="transmembrane region" description="Helical" evidence="7">
    <location>
        <begin position="295"/>
        <end position="315"/>
    </location>
</feature>
<protein>
    <recommendedName>
        <fullName evidence="8">Major facilitator superfamily (MFS) profile domain-containing protein</fullName>
    </recommendedName>
</protein>
<feature type="transmembrane region" description="Helical" evidence="7">
    <location>
        <begin position="358"/>
        <end position="379"/>
    </location>
</feature>
<dbReference type="GO" id="GO:0016020">
    <property type="term" value="C:membrane"/>
    <property type="evidence" value="ECO:0007669"/>
    <property type="project" value="UniProtKB-SubCell"/>
</dbReference>
<dbReference type="FunFam" id="1.20.1250.20:FF:000057">
    <property type="entry name" value="MFS general substrate transporter"/>
    <property type="match status" value="1"/>
</dbReference>
<dbReference type="InterPro" id="IPR036259">
    <property type="entry name" value="MFS_trans_sf"/>
</dbReference>
<evidence type="ECO:0000313" key="9">
    <source>
        <dbReference type="EMBL" id="KIP07686.1"/>
    </source>
</evidence>
<proteinExistence type="predicted"/>
<feature type="region of interest" description="Disordered" evidence="6">
    <location>
        <begin position="1"/>
        <end position="26"/>
    </location>
</feature>
<feature type="transmembrane region" description="Helical" evidence="7">
    <location>
        <begin position="152"/>
        <end position="174"/>
    </location>
</feature>
<keyword evidence="3 7" id="KW-0812">Transmembrane</keyword>
<evidence type="ECO:0000256" key="1">
    <source>
        <dbReference type="ARBA" id="ARBA00004141"/>
    </source>
</evidence>
<evidence type="ECO:0000256" key="3">
    <source>
        <dbReference type="ARBA" id="ARBA00022692"/>
    </source>
</evidence>
<keyword evidence="2" id="KW-0813">Transport</keyword>
<keyword evidence="4 7" id="KW-1133">Transmembrane helix</keyword>
<dbReference type="PANTHER" id="PTHR43791:SF6">
    <property type="entry name" value="TRANSPORTER, PUTATIVE (AFU_ORTHOLOGUE AFUA_1G16690)-RELATED"/>
    <property type="match status" value="1"/>
</dbReference>
<dbReference type="Pfam" id="PF07690">
    <property type="entry name" value="MFS_1"/>
    <property type="match status" value="1"/>
</dbReference>
<dbReference type="AlphaFoldDB" id="A0A0C3RZB7"/>
<feature type="transmembrane region" description="Helical" evidence="7">
    <location>
        <begin position="186"/>
        <end position="208"/>
    </location>
</feature>
<evidence type="ECO:0000256" key="5">
    <source>
        <dbReference type="ARBA" id="ARBA00023136"/>
    </source>
</evidence>
<keyword evidence="5 7" id="KW-0472">Membrane</keyword>
<dbReference type="PROSITE" id="PS50850">
    <property type="entry name" value="MFS"/>
    <property type="match status" value="1"/>
</dbReference>
<evidence type="ECO:0000256" key="7">
    <source>
        <dbReference type="SAM" id="Phobius"/>
    </source>
</evidence>
<evidence type="ECO:0000313" key="10">
    <source>
        <dbReference type="Proteomes" id="UP000053257"/>
    </source>
</evidence>
<evidence type="ECO:0000256" key="2">
    <source>
        <dbReference type="ARBA" id="ARBA00022448"/>
    </source>
</evidence>
<feature type="transmembrane region" description="Helical" evidence="7">
    <location>
        <begin position="449"/>
        <end position="467"/>
    </location>
</feature>
<dbReference type="FunFam" id="1.20.1250.20:FF:000013">
    <property type="entry name" value="MFS general substrate transporter"/>
    <property type="match status" value="1"/>
</dbReference>
<organism evidence="9 10">
    <name type="scientific">Phlebiopsis gigantea (strain 11061_1 CR5-6)</name>
    <name type="common">White-rot fungus</name>
    <name type="synonym">Peniophora gigantea</name>
    <dbReference type="NCBI Taxonomy" id="745531"/>
    <lineage>
        <taxon>Eukaryota</taxon>
        <taxon>Fungi</taxon>
        <taxon>Dikarya</taxon>
        <taxon>Basidiomycota</taxon>
        <taxon>Agaricomycotina</taxon>
        <taxon>Agaricomycetes</taxon>
        <taxon>Polyporales</taxon>
        <taxon>Phanerochaetaceae</taxon>
        <taxon>Phlebiopsis</taxon>
    </lineage>
</organism>
<feature type="transmembrane region" description="Helical" evidence="7">
    <location>
        <begin position="327"/>
        <end position="346"/>
    </location>
</feature>
<comment type="subcellular location">
    <subcellularLocation>
        <location evidence="1">Membrane</location>
        <topology evidence="1">Multi-pass membrane protein</topology>
    </subcellularLocation>
</comment>
<name>A0A0C3RZB7_PHLG1</name>
<dbReference type="STRING" id="745531.A0A0C3RZB7"/>
<feature type="transmembrane region" description="Helical" evidence="7">
    <location>
        <begin position="126"/>
        <end position="146"/>
    </location>
</feature>
<feature type="domain" description="Major facilitator superfamily (MFS) profile" evidence="8">
    <location>
        <begin position="59"/>
        <end position="472"/>
    </location>
</feature>
<dbReference type="Proteomes" id="UP000053257">
    <property type="component" value="Unassembled WGS sequence"/>
</dbReference>
<dbReference type="Gene3D" id="1.20.1250.20">
    <property type="entry name" value="MFS general substrate transporter like domains"/>
    <property type="match status" value="2"/>
</dbReference>
<dbReference type="EMBL" id="KN840492">
    <property type="protein sequence ID" value="KIP07686.1"/>
    <property type="molecule type" value="Genomic_DNA"/>
</dbReference>
<keyword evidence="10" id="KW-1185">Reference proteome</keyword>
<feature type="transmembrane region" description="Helical" evidence="7">
    <location>
        <begin position="385"/>
        <end position="405"/>
    </location>
</feature>
<dbReference type="SUPFAM" id="SSF103473">
    <property type="entry name" value="MFS general substrate transporter"/>
    <property type="match status" value="1"/>
</dbReference>
<evidence type="ECO:0000256" key="6">
    <source>
        <dbReference type="SAM" id="MobiDB-lite"/>
    </source>
</evidence>
<feature type="transmembrane region" description="Helical" evidence="7">
    <location>
        <begin position="220"/>
        <end position="242"/>
    </location>
</feature>
<dbReference type="InterPro" id="IPR020846">
    <property type="entry name" value="MFS_dom"/>
</dbReference>
<evidence type="ECO:0000256" key="4">
    <source>
        <dbReference type="ARBA" id="ARBA00022989"/>
    </source>
</evidence>